<evidence type="ECO:0000259" key="3">
    <source>
        <dbReference type="Pfam" id="PF02342"/>
    </source>
</evidence>
<feature type="domain" description="Co-chaperone DjlA N-terminal" evidence="4">
    <location>
        <begin position="375"/>
        <end position="492"/>
    </location>
</feature>
<reference evidence="5 6" key="1">
    <citation type="submission" date="2021-04" db="EMBL/GenBank/DDBJ databases">
        <title>Metabacillus sp. strain KIGAM252 whole genome sequence.</title>
        <authorList>
            <person name="Seo M.-J."/>
            <person name="Cho E.-S."/>
            <person name="Hwang C.Y."/>
            <person name="Yoon D.J."/>
        </authorList>
    </citation>
    <scope>NUCLEOTIDE SEQUENCE [LARGE SCALE GENOMIC DNA]</scope>
    <source>
        <strain evidence="5 6">KIGAM252</strain>
    </source>
</reference>
<dbReference type="RefSeq" id="WP_211558406.1">
    <property type="nucleotide sequence ID" value="NZ_JAGVRK010000001.1"/>
</dbReference>
<gene>
    <name evidence="5" type="ORF">J9317_10585</name>
</gene>
<name>A0ABS5LF37_9BACI</name>
<dbReference type="PANTHER" id="PTHR32097">
    <property type="entry name" value="CAMP-BINDING PROTEIN 1-RELATED"/>
    <property type="match status" value="1"/>
</dbReference>
<dbReference type="Pfam" id="PF02342">
    <property type="entry name" value="TerD"/>
    <property type="match status" value="1"/>
</dbReference>
<comment type="similarity">
    <text evidence="1">Belongs to the CAPAB/TerDEXZ family.</text>
</comment>
<dbReference type="Gene3D" id="2.60.60.30">
    <property type="entry name" value="sav2460 like domains"/>
    <property type="match status" value="1"/>
</dbReference>
<dbReference type="Gene3D" id="1.10.3680.10">
    <property type="entry name" value="TerB-like"/>
    <property type="match status" value="1"/>
</dbReference>
<evidence type="ECO:0000259" key="4">
    <source>
        <dbReference type="Pfam" id="PF05099"/>
    </source>
</evidence>
<feature type="region of interest" description="Disordered" evidence="2">
    <location>
        <begin position="195"/>
        <end position="290"/>
    </location>
</feature>
<dbReference type="InterPro" id="IPR007791">
    <property type="entry name" value="DjlA_N"/>
</dbReference>
<dbReference type="Proteomes" id="UP000682403">
    <property type="component" value="Unassembled WGS sequence"/>
</dbReference>
<accession>A0ABS5LF37</accession>
<dbReference type="EMBL" id="JAGVRK010000001">
    <property type="protein sequence ID" value="MBS2969209.1"/>
    <property type="molecule type" value="Genomic_DNA"/>
</dbReference>
<evidence type="ECO:0000256" key="2">
    <source>
        <dbReference type="SAM" id="MobiDB-lite"/>
    </source>
</evidence>
<dbReference type="CDD" id="cd07176">
    <property type="entry name" value="terB"/>
    <property type="match status" value="1"/>
</dbReference>
<feature type="compositionally biased region" description="Polar residues" evidence="2">
    <location>
        <begin position="219"/>
        <end position="265"/>
    </location>
</feature>
<comment type="caution">
    <text evidence="5">The sequence shown here is derived from an EMBL/GenBank/DDBJ whole genome shotgun (WGS) entry which is preliminary data.</text>
</comment>
<dbReference type="InterPro" id="IPR003325">
    <property type="entry name" value="TerD"/>
</dbReference>
<keyword evidence="6" id="KW-1185">Reference proteome</keyword>
<dbReference type="InterPro" id="IPR029024">
    <property type="entry name" value="TerB-like"/>
</dbReference>
<feature type="domain" description="TerD" evidence="3">
    <location>
        <begin position="1"/>
        <end position="187"/>
    </location>
</feature>
<evidence type="ECO:0000313" key="6">
    <source>
        <dbReference type="Proteomes" id="UP000682403"/>
    </source>
</evidence>
<evidence type="ECO:0000256" key="1">
    <source>
        <dbReference type="ARBA" id="ARBA00008775"/>
    </source>
</evidence>
<dbReference type="CDD" id="cd06974">
    <property type="entry name" value="TerD_like"/>
    <property type="match status" value="1"/>
</dbReference>
<feature type="compositionally biased region" description="Polar residues" evidence="2">
    <location>
        <begin position="199"/>
        <end position="210"/>
    </location>
</feature>
<dbReference type="PANTHER" id="PTHR32097:SF4">
    <property type="entry name" value="GENERAL STRESS PROTEIN 16U"/>
    <property type="match status" value="1"/>
</dbReference>
<dbReference type="Pfam" id="PF05099">
    <property type="entry name" value="TerB"/>
    <property type="match status" value="1"/>
</dbReference>
<sequence length="494" mass="53558">MGVSLRKGQKVDLTKTNPGLSKIAVGLGWDINQMGGSAFDLDASVFLLGENGKVPSDNDFIFYNNPNGASGSVLYCGDNRTGAGMQDDELILIDLNRVPQNLQKIAFTITIHDAAEKRQNFGQISNAYVRIFSEDTGMEFIRYQLGQEFSVETAIVAAELYRHQNEWKFNAIGSGFGGGLSALCRNFGVTIDDEPATQAGYSQPQGSGYIQPNHPPQGLFQQNFQPQPEYNQSRGYSSGVYQESPGISSNPYQQGSPSAQTYSGSQGYGVAPQSSYPGGQVHTAGRTTSCPRCHSQNVAAGKKGFGIGKAALGGLVLGPVGLLGGFIGGGKVQFNCNQCMHKWSPDQKDFAAWANEQKRNAQELLQRFKSQDVMDAIVAGCALVSLADGHISSAERQKVNEFFNNSQELRVFDTAKVNQRFNQFVMNLERDWMTGRAEAMRALGNVRSKPEVGRLVVRYCVAIGFADGNFDPSEKQAVAEICSELGLNPAEFLS</sequence>
<organism evidence="5 6">
    <name type="scientific">Metabacillus flavus</name>
    <dbReference type="NCBI Taxonomy" id="2823519"/>
    <lineage>
        <taxon>Bacteria</taxon>
        <taxon>Bacillati</taxon>
        <taxon>Bacillota</taxon>
        <taxon>Bacilli</taxon>
        <taxon>Bacillales</taxon>
        <taxon>Bacillaceae</taxon>
        <taxon>Metabacillus</taxon>
    </lineage>
</organism>
<proteinExistence type="inferred from homology"/>
<evidence type="ECO:0000313" key="5">
    <source>
        <dbReference type="EMBL" id="MBS2969209.1"/>
    </source>
</evidence>
<dbReference type="InterPro" id="IPR051324">
    <property type="entry name" value="Stress/Tellurium_Resist"/>
</dbReference>
<protein>
    <submittedName>
        <fullName evidence="5">TerD family protein</fullName>
    </submittedName>
</protein>
<dbReference type="SUPFAM" id="SSF158682">
    <property type="entry name" value="TerB-like"/>
    <property type="match status" value="1"/>
</dbReference>